<dbReference type="GO" id="GO:0019619">
    <property type="term" value="P:3,4-dihydroxybenzoate catabolic process"/>
    <property type="evidence" value="ECO:0007669"/>
    <property type="project" value="InterPro"/>
</dbReference>
<comment type="similarity">
    <text evidence="1">Belongs to the LysR transcriptional regulatory family.</text>
</comment>
<dbReference type="PANTHER" id="PTHR30419:SF8">
    <property type="entry name" value="NITROGEN ASSIMILATION TRANSCRIPTIONAL ACTIVATOR-RELATED"/>
    <property type="match status" value="1"/>
</dbReference>
<dbReference type="Proteomes" id="UP000199582">
    <property type="component" value="Unassembled WGS sequence"/>
</dbReference>
<dbReference type="AlphaFoldDB" id="A0A1H7N980"/>
<dbReference type="STRING" id="1287727.SAMN05443999_10468"/>
<dbReference type="Gene3D" id="3.40.190.10">
    <property type="entry name" value="Periplasmic binding protein-like II"/>
    <property type="match status" value="2"/>
</dbReference>
<accession>A0A1H7N980</accession>
<dbReference type="RefSeq" id="WP_093034510.1">
    <property type="nucleotide sequence ID" value="NZ_FOAG01000004.1"/>
</dbReference>
<dbReference type="NCBIfam" id="TIGR02424">
    <property type="entry name" value="TF_pcaQ"/>
    <property type="match status" value="1"/>
</dbReference>
<dbReference type="OrthoDB" id="9814165at2"/>
<organism evidence="6 7">
    <name type="scientific">Roseovarius azorensis</name>
    <dbReference type="NCBI Taxonomy" id="1287727"/>
    <lineage>
        <taxon>Bacteria</taxon>
        <taxon>Pseudomonadati</taxon>
        <taxon>Pseudomonadota</taxon>
        <taxon>Alphaproteobacteria</taxon>
        <taxon>Rhodobacterales</taxon>
        <taxon>Roseobacteraceae</taxon>
        <taxon>Roseovarius</taxon>
    </lineage>
</organism>
<dbReference type="InterPro" id="IPR036388">
    <property type="entry name" value="WH-like_DNA-bd_sf"/>
</dbReference>
<reference evidence="6 7" key="1">
    <citation type="submission" date="2016-10" db="EMBL/GenBank/DDBJ databases">
        <authorList>
            <person name="de Groot N.N."/>
        </authorList>
    </citation>
    <scope>NUCLEOTIDE SEQUENCE [LARGE SCALE GENOMIC DNA]</scope>
    <source>
        <strain evidence="6 7">DSM 100674</strain>
    </source>
</reference>
<dbReference type="InterPro" id="IPR000847">
    <property type="entry name" value="LysR_HTH_N"/>
</dbReference>
<dbReference type="SUPFAM" id="SSF46785">
    <property type="entry name" value="Winged helix' DNA-binding domain"/>
    <property type="match status" value="1"/>
</dbReference>
<dbReference type="GO" id="GO:0005829">
    <property type="term" value="C:cytosol"/>
    <property type="evidence" value="ECO:0007669"/>
    <property type="project" value="TreeGrafter"/>
</dbReference>
<proteinExistence type="inferred from homology"/>
<dbReference type="EMBL" id="FOAG01000004">
    <property type="protein sequence ID" value="SEL20034.1"/>
    <property type="molecule type" value="Genomic_DNA"/>
</dbReference>
<dbReference type="Pfam" id="PF03466">
    <property type="entry name" value="LysR_substrate"/>
    <property type="match status" value="1"/>
</dbReference>
<dbReference type="GO" id="GO:0003700">
    <property type="term" value="F:DNA-binding transcription factor activity"/>
    <property type="evidence" value="ECO:0007669"/>
    <property type="project" value="InterPro"/>
</dbReference>
<feature type="domain" description="HTH lysR-type" evidence="5">
    <location>
        <begin position="7"/>
        <end position="64"/>
    </location>
</feature>
<dbReference type="InterPro" id="IPR050950">
    <property type="entry name" value="HTH-type_LysR_regulators"/>
</dbReference>
<dbReference type="InterPro" id="IPR036390">
    <property type="entry name" value="WH_DNA-bd_sf"/>
</dbReference>
<dbReference type="PANTHER" id="PTHR30419">
    <property type="entry name" value="HTH-TYPE TRANSCRIPTIONAL REGULATOR YBHD"/>
    <property type="match status" value="1"/>
</dbReference>
<dbReference type="SUPFAM" id="SSF53850">
    <property type="entry name" value="Periplasmic binding protein-like II"/>
    <property type="match status" value="1"/>
</dbReference>
<evidence type="ECO:0000259" key="5">
    <source>
        <dbReference type="PROSITE" id="PS50931"/>
    </source>
</evidence>
<evidence type="ECO:0000256" key="4">
    <source>
        <dbReference type="ARBA" id="ARBA00023163"/>
    </source>
</evidence>
<keyword evidence="2" id="KW-0805">Transcription regulation</keyword>
<keyword evidence="3" id="KW-0238">DNA-binding</keyword>
<protein>
    <submittedName>
        <fullName evidence="6">LysR family transcriptional regulator, pca operon transcriptional activator</fullName>
    </submittedName>
</protein>
<evidence type="ECO:0000256" key="3">
    <source>
        <dbReference type="ARBA" id="ARBA00023125"/>
    </source>
</evidence>
<dbReference type="Gene3D" id="1.10.10.10">
    <property type="entry name" value="Winged helix-like DNA-binding domain superfamily/Winged helix DNA-binding domain"/>
    <property type="match status" value="1"/>
</dbReference>
<sequence>MNWETGIRLRHLRCFLEIARAESVSAAAERLNITQPAVSRALKELEDMLGARLFDRVGRGLRLNAHGRIFQNHASASLLELMRARDRVQGSARAAARISVGALPTAATDLVPLAALGFRQDNPAAQLHVLSGPNWLLYNQLREGRLDLVVGRMPEATDLAGLSFEQLYSEDVVLVVRPGHPLLSVPDPTAEIDTYDLILPPRGAVIALTVERYLSSLGLVGRRGAFETVSLPFGRRVVQHSDMLWFISRGVVAEELARGTLASLTLGSALLAGPVGISLPEAATISIERTSFIEHLRRVVRMRDHGGVVNETLDQ</sequence>
<evidence type="ECO:0000313" key="6">
    <source>
        <dbReference type="EMBL" id="SEL20034.1"/>
    </source>
</evidence>
<evidence type="ECO:0000313" key="7">
    <source>
        <dbReference type="Proteomes" id="UP000199582"/>
    </source>
</evidence>
<dbReference type="InterPro" id="IPR012787">
    <property type="entry name" value="TF_PcaQ"/>
</dbReference>
<evidence type="ECO:0000256" key="2">
    <source>
        <dbReference type="ARBA" id="ARBA00023015"/>
    </source>
</evidence>
<dbReference type="Pfam" id="PF00126">
    <property type="entry name" value="HTH_1"/>
    <property type="match status" value="1"/>
</dbReference>
<keyword evidence="4" id="KW-0804">Transcription</keyword>
<name>A0A1H7N980_9RHOB</name>
<dbReference type="InterPro" id="IPR005119">
    <property type="entry name" value="LysR_subst-bd"/>
</dbReference>
<dbReference type="FunFam" id="1.10.10.10:FF:000001">
    <property type="entry name" value="LysR family transcriptional regulator"/>
    <property type="match status" value="1"/>
</dbReference>
<dbReference type="GO" id="GO:0003677">
    <property type="term" value="F:DNA binding"/>
    <property type="evidence" value="ECO:0007669"/>
    <property type="project" value="UniProtKB-KW"/>
</dbReference>
<dbReference type="PRINTS" id="PR00039">
    <property type="entry name" value="HTHLYSR"/>
</dbReference>
<dbReference type="GO" id="GO:0045893">
    <property type="term" value="P:positive regulation of DNA-templated transcription"/>
    <property type="evidence" value="ECO:0007669"/>
    <property type="project" value="InterPro"/>
</dbReference>
<dbReference type="PROSITE" id="PS50931">
    <property type="entry name" value="HTH_LYSR"/>
    <property type="match status" value="1"/>
</dbReference>
<keyword evidence="7" id="KW-1185">Reference proteome</keyword>
<evidence type="ECO:0000256" key="1">
    <source>
        <dbReference type="ARBA" id="ARBA00009437"/>
    </source>
</evidence>
<gene>
    <name evidence="6" type="ORF">SAMN05443999_10468</name>
</gene>